<evidence type="ECO:0000313" key="4">
    <source>
        <dbReference type="Proteomes" id="UP000323866"/>
    </source>
</evidence>
<reference evidence="2 4" key="2">
    <citation type="submission" date="2019-09" db="EMBL/GenBank/DDBJ databases">
        <title>A bacterium isolated from glacier soil.</title>
        <authorList>
            <person name="Liu Q."/>
        </authorList>
    </citation>
    <scope>NUCLEOTIDE SEQUENCE [LARGE SCALE GENOMIC DNA]</scope>
    <source>
        <strain evidence="2 4">MDT1-10-3</strain>
    </source>
</reference>
<dbReference type="OrthoDB" id="9808735at2"/>
<reference evidence="2 4" key="1">
    <citation type="submission" date="2019-07" db="EMBL/GenBank/DDBJ databases">
        <authorList>
            <person name="Qu J.-H."/>
        </authorList>
    </citation>
    <scope>NUCLEOTIDE SEQUENCE [LARGE SCALE GENOMIC DNA]</scope>
    <source>
        <strain evidence="2 4">MDT1-10-3</strain>
    </source>
</reference>
<sequence>MITSDITAAELKQRLANNETPIILDVREPWEHEEQNIASAKLIPLGSLPERLQELEEYKDQEILVHCRSGKRSATAQAIMQQSGFKNVRNVLGGMIAYNEAQ</sequence>
<organism evidence="2 4">
    <name type="scientific">Rufibacter glacialis</name>
    <dbReference type="NCBI Taxonomy" id="1259555"/>
    <lineage>
        <taxon>Bacteria</taxon>
        <taxon>Pseudomonadati</taxon>
        <taxon>Bacteroidota</taxon>
        <taxon>Cytophagia</taxon>
        <taxon>Cytophagales</taxon>
        <taxon>Hymenobacteraceae</taxon>
        <taxon>Rufibacter</taxon>
    </lineage>
</organism>
<dbReference type="EMBL" id="JBGOGF010000002">
    <property type="protein sequence ID" value="MFA1770652.1"/>
    <property type="molecule type" value="Genomic_DNA"/>
</dbReference>
<accession>A0A5M8QIE3</accession>
<dbReference type="PANTHER" id="PTHR44086">
    <property type="entry name" value="THIOSULFATE SULFURTRANSFERASE RDL2, MITOCHONDRIAL-RELATED"/>
    <property type="match status" value="1"/>
</dbReference>
<dbReference type="CDD" id="cd00158">
    <property type="entry name" value="RHOD"/>
    <property type="match status" value="1"/>
</dbReference>
<dbReference type="InterPro" id="IPR036873">
    <property type="entry name" value="Rhodanese-like_dom_sf"/>
</dbReference>
<protein>
    <submittedName>
        <fullName evidence="2">Rhodanese-like domain-containing protein</fullName>
    </submittedName>
</protein>
<proteinExistence type="predicted"/>
<dbReference type="AlphaFoldDB" id="A0A5M8QIE3"/>
<dbReference type="RefSeq" id="WP_149098662.1">
    <property type="nucleotide sequence ID" value="NZ_BMMG01000003.1"/>
</dbReference>
<dbReference type="Proteomes" id="UP001570846">
    <property type="component" value="Unassembled WGS sequence"/>
</dbReference>
<gene>
    <name evidence="3" type="ORF">ACD591_05065</name>
    <name evidence="2" type="ORF">FOE74_11125</name>
</gene>
<dbReference type="GO" id="GO:0004792">
    <property type="term" value="F:thiosulfate-cyanide sulfurtransferase activity"/>
    <property type="evidence" value="ECO:0007669"/>
    <property type="project" value="TreeGrafter"/>
</dbReference>
<evidence type="ECO:0000313" key="5">
    <source>
        <dbReference type="Proteomes" id="UP001570846"/>
    </source>
</evidence>
<dbReference type="PROSITE" id="PS50206">
    <property type="entry name" value="RHODANESE_3"/>
    <property type="match status" value="1"/>
</dbReference>
<name>A0A5M8QIE3_9BACT</name>
<dbReference type="Pfam" id="PF00581">
    <property type="entry name" value="Rhodanese"/>
    <property type="match status" value="1"/>
</dbReference>
<keyword evidence="5" id="KW-1185">Reference proteome</keyword>
<dbReference type="SUPFAM" id="SSF52821">
    <property type="entry name" value="Rhodanese/Cell cycle control phosphatase"/>
    <property type="match status" value="1"/>
</dbReference>
<dbReference type="PANTHER" id="PTHR44086:SF10">
    <property type="entry name" value="THIOSULFATE SULFURTRANSFERASE_RHODANESE-LIKE DOMAIN-CONTAINING PROTEIN 3"/>
    <property type="match status" value="1"/>
</dbReference>
<evidence type="ECO:0000259" key="1">
    <source>
        <dbReference type="PROSITE" id="PS50206"/>
    </source>
</evidence>
<dbReference type="InterPro" id="IPR001763">
    <property type="entry name" value="Rhodanese-like_dom"/>
</dbReference>
<evidence type="ECO:0000313" key="2">
    <source>
        <dbReference type="EMBL" id="KAA6434720.1"/>
    </source>
</evidence>
<comment type="caution">
    <text evidence="2">The sequence shown here is derived from an EMBL/GenBank/DDBJ whole genome shotgun (WGS) entry which is preliminary data.</text>
</comment>
<dbReference type="SMART" id="SM00450">
    <property type="entry name" value="RHOD"/>
    <property type="match status" value="1"/>
</dbReference>
<dbReference type="Proteomes" id="UP000323866">
    <property type="component" value="Unassembled WGS sequence"/>
</dbReference>
<dbReference type="EMBL" id="VKKZ01000020">
    <property type="protein sequence ID" value="KAA6434720.1"/>
    <property type="molecule type" value="Genomic_DNA"/>
</dbReference>
<dbReference type="Gene3D" id="3.40.250.10">
    <property type="entry name" value="Rhodanese-like domain"/>
    <property type="match status" value="1"/>
</dbReference>
<reference evidence="3 5" key="3">
    <citation type="submission" date="2024-08" db="EMBL/GenBank/DDBJ databases">
        <authorList>
            <person name="Wei W."/>
        </authorList>
    </citation>
    <scope>NUCLEOTIDE SEQUENCE [LARGE SCALE GENOMIC DNA]</scope>
    <source>
        <strain evidence="3 5">XU2</strain>
    </source>
</reference>
<evidence type="ECO:0000313" key="3">
    <source>
        <dbReference type="EMBL" id="MFA1770652.1"/>
    </source>
</evidence>
<feature type="domain" description="Rhodanese" evidence="1">
    <location>
        <begin position="17"/>
        <end position="100"/>
    </location>
</feature>